<evidence type="ECO:0000259" key="3">
    <source>
        <dbReference type="PROSITE" id="PS50983"/>
    </source>
</evidence>
<dbReference type="SUPFAM" id="SSF53807">
    <property type="entry name" value="Helical backbone' metal receptor"/>
    <property type="match status" value="1"/>
</dbReference>
<protein>
    <submittedName>
        <fullName evidence="4">Cobalamin-binding protein</fullName>
    </submittedName>
</protein>
<organism evidence="4 5">
    <name type="scientific">Jeongeupia naejangsanensis</name>
    <dbReference type="NCBI Taxonomy" id="613195"/>
    <lineage>
        <taxon>Bacteria</taxon>
        <taxon>Pseudomonadati</taxon>
        <taxon>Pseudomonadota</taxon>
        <taxon>Betaproteobacteria</taxon>
        <taxon>Neisseriales</taxon>
        <taxon>Chitinibacteraceae</taxon>
        <taxon>Jeongeupia</taxon>
    </lineage>
</organism>
<keyword evidence="1 2" id="KW-0732">Signal</keyword>
<dbReference type="PROSITE" id="PS50983">
    <property type="entry name" value="FE_B12_PBP"/>
    <property type="match status" value="1"/>
</dbReference>
<feature type="signal peptide" evidence="2">
    <location>
        <begin position="1"/>
        <end position="17"/>
    </location>
</feature>
<dbReference type="InterPro" id="IPR054828">
    <property type="entry name" value="Vit_B12_bind_prot"/>
</dbReference>
<comment type="caution">
    <text evidence="4">The sequence shown here is derived from an EMBL/GenBank/DDBJ whole genome shotgun (WGS) entry which is preliminary data.</text>
</comment>
<dbReference type="EMBL" id="JAESND010000005">
    <property type="protein sequence ID" value="MBM3116456.1"/>
    <property type="molecule type" value="Genomic_DNA"/>
</dbReference>
<dbReference type="InterPro" id="IPR002491">
    <property type="entry name" value="ABC_transptr_periplasmic_BD"/>
</dbReference>
<dbReference type="InterPro" id="IPR050902">
    <property type="entry name" value="ABC_Transporter_SBP"/>
</dbReference>
<proteinExistence type="predicted"/>
<dbReference type="Gene3D" id="3.40.50.1980">
    <property type="entry name" value="Nitrogenase molybdenum iron protein domain"/>
    <property type="match status" value="2"/>
</dbReference>
<feature type="chain" id="PRO_5047329023" evidence="2">
    <location>
        <begin position="18"/>
        <end position="285"/>
    </location>
</feature>
<dbReference type="RefSeq" id="WP_203538702.1">
    <property type="nucleotide sequence ID" value="NZ_JAESND010000005.1"/>
</dbReference>
<feature type="domain" description="Fe/B12 periplasmic-binding" evidence="3">
    <location>
        <begin position="37"/>
        <end position="284"/>
    </location>
</feature>
<dbReference type="NCBIfam" id="NF038402">
    <property type="entry name" value="TroA_like"/>
    <property type="match status" value="1"/>
</dbReference>
<dbReference type="PANTHER" id="PTHR30535:SF34">
    <property type="entry name" value="MOLYBDATE-BINDING PROTEIN MOLA"/>
    <property type="match status" value="1"/>
</dbReference>
<name>A0ABS2BLH3_9NEIS</name>
<sequence length="285" mass="30539">MGKWLLLVLLLVPVAQAAVEVRDDNGEPVRLQQAAKRVVTLAPSTTELVAALAPASLVGVDSASDYPDDVRTLPRVGRYDGANVEAVMALKPDLVVAWSGDAMARSLAQLRALGIAVFISKPANPDEVADNLRRLGVLLGRDKQAVALAASLERRYARLKDRYAESRKLKVMLEISARPLMTVSDRDFLGRAIGDCGGLNVFGDAVAPYPIVSVEAVLARAPAMIISTSASADRQRWMRYSGLPAVAQGQLKVLDDDRLLRPGPRLVDGVAALCQVIDAARSARK</sequence>
<dbReference type="Proteomes" id="UP000809431">
    <property type="component" value="Unassembled WGS sequence"/>
</dbReference>
<evidence type="ECO:0000313" key="5">
    <source>
        <dbReference type="Proteomes" id="UP000809431"/>
    </source>
</evidence>
<dbReference type="Pfam" id="PF01497">
    <property type="entry name" value="Peripla_BP_2"/>
    <property type="match status" value="1"/>
</dbReference>
<evidence type="ECO:0000313" key="4">
    <source>
        <dbReference type="EMBL" id="MBM3116456.1"/>
    </source>
</evidence>
<gene>
    <name evidence="4" type="ORF">JMJ54_11495</name>
</gene>
<dbReference type="PANTHER" id="PTHR30535">
    <property type="entry name" value="VITAMIN B12-BINDING PROTEIN"/>
    <property type="match status" value="1"/>
</dbReference>
<reference evidence="4 5" key="1">
    <citation type="submission" date="2021-01" db="EMBL/GenBank/DDBJ databases">
        <title>Draft Genome Sequence and Polyhydroxyalkanoate Biosynthetic Potential of Jeongeupia naejangsanensis Type Strain DSM 24253.</title>
        <authorList>
            <person name="Turrini P."/>
            <person name="Artuso I."/>
            <person name="Lugli G.A."/>
            <person name="Frangipani E."/>
            <person name="Ventura M."/>
            <person name="Visca P."/>
        </authorList>
    </citation>
    <scope>NUCLEOTIDE SEQUENCE [LARGE SCALE GENOMIC DNA]</scope>
    <source>
        <strain evidence="4 5">DSM 24253</strain>
    </source>
</reference>
<dbReference type="CDD" id="cd01144">
    <property type="entry name" value="BtuF"/>
    <property type="match status" value="1"/>
</dbReference>
<keyword evidence="5" id="KW-1185">Reference proteome</keyword>
<accession>A0ABS2BLH3</accession>
<evidence type="ECO:0000256" key="1">
    <source>
        <dbReference type="ARBA" id="ARBA00022729"/>
    </source>
</evidence>
<evidence type="ECO:0000256" key="2">
    <source>
        <dbReference type="SAM" id="SignalP"/>
    </source>
</evidence>